<evidence type="ECO:0000256" key="3">
    <source>
        <dbReference type="ARBA" id="ARBA00022490"/>
    </source>
</evidence>
<evidence type="ECO:0000313" key="6">
    <source>
        <dbReference type="Proteomes" id="UP000242501"/>
    </source>
</evidence>
<dbReference type="RefSeq" id="WP_092747064.1">
    <property type="nucleotide sequence ID" value="NZ_FMYL01000003.1"/>
</dbReference>
<dbReference type="Pfam" id="PF02635">
    <property type="entry name" value="DsrE"/>
    <property type="match status" value="1"/>
</dbReference>
<dbReference type="EMBL" id="FMYL01000003">
    <property type="protein sequence ID" value="SDB87578.1"/>
    <property type="molecule type" value="Genomic_DNA"/>
</dbReference>
<evidence type="ECO:0000313" key="5">
    <source>
        <dbReference type="EMBL" id="SDB87578.1"/>
    </source>
</evidence>
<dbReference type="OrthoDB" id="9787483at2"/>
<dbReference type="GO" id="GO:0016783">
    <property type="term" value="F:sulfurtransferase activity"/>
    <property type="evidence" value="ECO:0007669"/>
    <property type="project" value="InterPro"/>
</dbReference>
<dbReference type="GO" id="GO:1990228">
    <property type="term" value="C:sulfurtransferase complex"/>
    <property type="evidence" value="ECO:0007669"/>
    <property type="project" value="TreeGrafter"/>
</dbReference>
<dbReference type="PANTHER" id="PTHR34874">
    <property type="entry name" value="PROTEIN YCHN"/>
    <property type="match status" value="1"/>
</dbReference>
<dbReference type="NCBIfam" id="TIGR03012">
    <property type="entry name" value="sulf_tusD_dsrE"/>
    <property type="match status" value="1"/>
</dbReference>
<dbReference type="NCBIfam" id="NF001237">
    <property type="entry name" value="PRK00207.1"/>
    <property type="match status" value="1"/>
</dbReference>
<dbReference type="InterPro" id="IPR003787">
    <property type="entry name" value="Sulphur_relay_DsrE/F-like"/>
</dbReference>
<comment type="similarity">
    <text evidence="2">Belongs to the DsrE/TusD family.</text>
</comment>
<reference evidence="6" key="1">
    <citation type="submission" date="2016-09" db="EMBL/GenBank/DDBJ databases">
        <authorList>
            <person name="Varghese N."/>
            <person name="Submissions S."/>
        </authorList>
    </citation>
    <scope>NUCLEOTIDE SEQUENCE [LARGE SCALE GENOMIC DNA]</scope>
    <source>
        <strain evidence="6">ANC 4422</strain>
    </source>
</reference>
<proteinExistence type="inferred from homology"/>
<dbReference type="InterPro" id="IPR017463">
    <property type="entry name" value="Sulphur_relay_TusD/DsrE"/>
</dbReference>
<keyword evidence="6" id="KW-1185">Reference proteome</keyword>
<organism evidence="5 6">
    <name type="scientific">Acinetobacter boissieri</name>
    <dbReference type="NCBI Taxonomy" id="1219383"/>
    <lineage>
        <taxon>Bacteria</taxon>
        <taxon>Pseudomonadati</taxon>
        <taxon>Pseudomonadota</taxon>
        <taxon>Gammaproteobacteria</taxon>
        <taxon>Moraxellales</taxon>
        <taxon>Moraxellaceae</taxon>
        <taxon>Acinetobacter</taxon>
    </lineage>
</organism>
<dbReference type="Gene3D" id="3.40.1260.10">
    <property type="entry name" value="DsrEFH-like"/>
    <property type="match status" value="1"/>
</dbReference>
<dbReference type="InterPro" id="IPR027396">
    <property type="entry name" value="DsrEFH-like"/>
</dbReference>
<accession>A0A1G6H0B0</accession>
<dbReference type="SUPFAM" id="SSF75169">
    <property type="entry name" value="DsrEFH-like"/>
    <property type="match status" value="1"/>
</dbReference>
<dbReference type="PANTHER" id="PTHR34874:SF3">
    <property type="entry name" value="SULFURTRANSFERASE TUSD"/>
    <property type="match status" value="1"/>
</dbReference>
<dbReference type="STRING" id="1219383.SAMN05421733_10397"/>
<evidence type="ECO:0000256" key="4">
    <source>
        <dbReference type="ARBA" id="ARBA00022679"/>
    </source>
</evidence>
<dbReference type="GO" id="GO:0097163">
    <property type="term" value="F:sulfur carrier activity"/>
    <property type="evidence" value="ECO:0007669"/>
    <property type="project" value="TreeGrafter"/>
</dbReference>
<name>A0A1G6H0B0_9GAMM</name>
<dbReference type="AlphaFoldDB" id="A0A1G6H0B0"/>
<dbReference type="GO" id="GO:0002143">
    <property type="term" value="P:tRNA wobble position uridine thiolation"/>
    <property type="evidence" value="ECO:0007669"/>
    <property type="project" value="TreeGrafter"/>
</dbReference>
<protein>
    <submittedName>
        <fullName evidence="5">tRNA 2-thiouridine synthesizing protein D</fullName>
    </submittedName>
</protein>
<evidence type="ECO:0000256" key="2">
    <source>
        <dbReference type="ARBA" id="ARBA00007067"/>
    </source>
</evidence>
<comment type="subcellular location">
    <subcellularLocation>
        <location evidence="1">Cytoplasm</location>
    </subcellularLocation>
</comment>
<keyword evidence="4" id="KW-0808">Transferase</keyword>
<sequence length="122" mass="13556">MSTLILVTAPPSTIFAWHALGLAQALKQKSSPFTVFFYQDGVYVANALNWVQNDQRNLTHEWQALEITLPVCVSAALQRGITDQDNAERHQLNTSNLAAQFKLVGLGDLIEAFGQAERIIQF</sequence>
<gene>
    <name evidence="5" type="ORF">SAMN05421733_10397</name>
</gene>
<keyword evidence="3" id="KW-0963">Cytoplasm</keyword>
<dbReference type="Proteomes" id="UP000242501">
    <property type="component" value="Unassembled WGS sequence"/>
</dbReference>
<evidence type="ECO:0000256" key="1">
    <source>
        <dbReference type="ARBA" id="ARBA00004496"/>
    </source>
</evidence>